<organism evidence="5 6">
    <name type="scientific">Basidiobolus meristosporus CBS 931.73</name>
    <dbReference type="NCBI Taxonomy" id="1314790"/>
    <lineage>
        <taxon>Eukaryota</taxon>
        <taxon>Fungi</taxon>
        <taxon>Fungi incertae sedis</taxon>
        <taxon>Zoopagomycota</taxon>
        <taxon>Entomophthoromycotina</taxon>
        <taxon>Basidiobolomycetes</taxon>
        <taxon>Basidiobolales</taxon>
        <taxon>Basidiobolaceae</taxon>
        <taxon>Basidiobolus</taxon>
    </lineage>
</organism>
<dbReference type="PANTHER" id="PTHR45640">
    <property type="entry name" value="HEAT SHOCK PROTEIN HSP-12.2-RELATED"/>
    <property type="match status" value="1"/>
</dbReference>
<dbReference type="AlphaFoldDB" id="A0A1Y1XH38"/>
<dbReference type="GO" id="GO:0005634">
    <property type="term" value="C:nucleus"/>
    <property type="evidence" value="ECO:0007669"/>
    <property type="project" value="TreeGrafter"/>
</dbReference>
<dbReference type="InParanoid" id="A0A1Y1XH38"/>
<evidence type="ECO:0000313" key="6">
    <source>
        <dbReference type="Proteomes" id="UP000193498"/>
    </source>
</evidence>
<feature type="chain" id="PRO_5012779154" evidence="3">
    <location>
        <begin position="22"/>
        <end position="147"/>
    </location>
</feature>
<dbReference type="GO" id="GO:0005737">
    <property type="term" value="C:cytoplasm"/>
    <property type="evidence" value="ECO:0007669"/>
    <property type="project" value="TreeGrafter"/>
</dbReference>
<dbReference type="GO" id="GO:0042026">
    <property type="term" value="P:protein refolding"/>
    <property type="evidence" value="ECO:0007669"/>
    <property type="project" value="TreeGrafter"/>
</dbReference>
<evidence type="ECO:0000259" key="4">
    <source>
        <dbReference type="PROSITE" id="PS01031"/>
    </source>
</evidence>
<dbReference type="PROSITE" id="PS01031">
    <property type="entry name" value="SHSP"/>
    <property type="match status" value="1"/>
</dbReference>
<name>A0A1Y1XH38_9FUNG</name>
<dbReference type="CDD" id="cd06464">
    <property type="entry name" value="ACD_sHsps-like"/>
    <property type="match status" value="1"/>
</dbReference>
<accession>A0A1Y1XH38</accession>
<dbReference type="OrthoDB" id="1431247at2759"/>
<dbReference type="Gene3D" id="2.60.40.790">
    <property type="match status" value="1"/>
</dbReference>
<dbReference type="Pfam" id="PF00011">
    <property type="entry name" value="HSP20"/>
    <property type="match status" value="1"/>
</dbReference>
<dbReference type="InterPro" id="IPR008978">
    <property type="entry name" value="HSP20-like_chaperone"/>
</dbReference>
<dbReference type="GO" id="GO:0009408">
    <property type="term" value="P:response to heat"/>
    <property type="evidence" value="ECO:0007669"/>
    <property type="project" value="TreeGrafter"/>
</dbReference>
<protein>
    <submittedName>
        <fullName evidence="5">HSP20-like chaperone</fullName>
    </submittedName>
</protein>
<dbReference type="EMBL" id="MCFE01000598">
    <property type="protein sequence ID" value="ORX85045.1"/>
    <property type="molecule type" value="Genomic_DNA"/>
</dbReference>
<evidence type="ECO:0000256" key="1">
    <source>
        <dbReference type="PROSITE-ProRule" id="PRU00285"/>
    </source>
</evidence>
<evidence type="ECO:0000256" key="2">
    <source>
        <dbReference type="RuleBase" id="RU003616"/>
    </source>
</evidence>
<dbReference type="STRING" id="1314790.A0A1Y1XH38"/>
<keyword evidence="6" id="KW-1185">Reference proteome</keyword>
<feature type="domain" description="SHSP" evidence="4">
    <location>
        <begin position="33"/>
        <end position="139"/>
    </location>
</feature>
<dbReference type="GO" id="GO:0051082">
    <property type="term" value="F:unfolded protein binding"/>
    <property type="evidence" value="ECO:0007669"/>
    <property type="project" value="TreeGrafter"/>
</dbReference>
<comment type="caution">
    <text evidence="5">The sequence shown here is derived from an EMBL/GenBank/DDBJ whole genome shotgun (WGS) entry which is preliminary data.</text>
</comment>
<comment type="similarity">
    <text evidence="1 2">Belongs to the small heat shock protein (HSP20) family.</text>
</comment>
<dbReference type="InterPro" id="IPR002068">
    <property type="entry name" value="A-crystallin/Hsp20_dom"/>
</dbReference>
<proteinExistence type="inferred from homology"/>
<evidence type="ECO:0000313" key="5">
    <source>
        <dbReference type="EMBL" id="ORX85045.1"/>
    </source>
</evidence>
<sequence>MKATSTSSVLICLLGTHLAQGFLIPTFDIPMFSKMDRAVSAYHSRTYPEEYILNLEVPGISPEELSISYKNSQLIVEGEHQCGTEEEARGCLPKRVGQVFILPRDINPDSIESTLENGVLTIRSARHQAPVRKVVIKAGHPKADNPS</sequence>
<dbReference type="PANTHER" id="PTHR45640:SF26">
    <property type="entry name" value="RE23625P"/>
    <property type="match status" value="1"/>
</dbReference>
<dbReference type="SUPFAM" id="SSF49764">
    <property type="entry name" value="HSP20-like chaperones"/>
    <property type="match status" value="1"/>
</dbReference>
<reference evidence="5 6" key="1">
    <citation type="submission" date="2016-07" db="EMBL/GenBank/DDBJ databases">
        <title>Pervasive Adenine N6-methylation of Active Genes in Fungi.</title>
        <authorList>
            <consortium name="DOE Joint Genome Institute"/>
            <person name="Mondo S.J."/>
            <person name="Dannebaum R.O."/>
            <person name="Kuo R.C."/>
            <person name="Labutti K."/>
            <person name="Haridas S."/>
            <person name="Kuo A."/>
            <person name="Salamov A."/>
            <person name="Ahrendt S.R."/>
            <person name="Lipzen A."/>
            <person name="Sullivan W."/>
            <person name="Andreopoulos W.B."/>
            <person name="Clum A."/>
            <person name="Lindquist E."/>
            <person name="Daum C."/>
            <person name="Ramamoorthy G.K."/>
            <person name="Gryganskyi A."/>
            <person name="Culley D."/>
            <person name="Magnuson J.K."/>
            <person name="James T.Y."/>
            <person name="O'Malley M.A."/>
            <person name="Stajich J.E."/>
            <person name="Spatafora J.W."/>
            <person name="Visel A."/>
            <person name="Grigoriev I.V."/>
        </authorList>
    </citation>
    <scope>NUCLEOTIDE SEQUENCE [LARGE SCALE GENOMIC DNA]</scope>
    <source>
        <strain evidence="5 6">CBS 931.73</strain>
    </source>
</reference>
<dbReference type="InterPro" id="IPR001436">
    <property type="entry name" value="Alpha-crystallin/sHSP_animal"/>
</dbReference>
<feature type="signal peptide" evidence="3">
    <location>
        <begin position="1"/>
        <end position="21"/>
    </location>
</feature>
<dbReference type="Proteomes" id="UP000193498">
    <property type="component" value="Unassembled WGS sequence"/>
</dbReference>
<gene>
    <name evidence="5" type="ORF">K493DRAFT_320024</name>
</gene>
<evidence type="ECO:0000256" key="3">
    <source>
        <dbReference type="SAM" id="SignalP"/>
    </source>
</evidence>
<keyword evidence="3" id="KW-0732">Signal</keyword>